<feature type="active site" description="Nucleophile" evidence="4">
    <location>
        <position position="51"/>
    </location>
</feature>
<comment type="caution">
    <text evidence="4">Lacks conserved residue(s) required for the propagation of feature annotation.</text>
</comment>
<dbReference type="InterPro" id="IPR016035">
    <property type="entry name" value="Acyl_Trfase/lysoPLipase"/>
</dbReference>
<evidence type="ECO:0000256" key="4">
    <source>
        <dbReference type="PROSITE-ProRule" id="PRU01161"/>
    </source>
</evidence>
<dbReference type="EMBL" id="SMYL01000009">
    <property type="protein sequence ID" value="TDK63479.1"/>
    <property type="molecule type" value="Genomic_DNA"/>
</dbReference>
<dbReference type="GO" id="GO:0016042">
    <property type="term" value="P:lipid catabolic process"/>
    <property type="evidence" value="ECO:0007669"/>
    <property type="project" value="UniProtKB-UniRule"/>
</dbReference>
<evidence type="ECO:0000313" key="7">
    <source>
        <dbReference type="Proteomes" id="UP000294829"/>
    </source>
</evidence>
<organism evidence="6 7">
    <name type="scientific">Sapientia aquatica</name>
    <dbReference type="NCBI Taxonomy" id="1549640"/>
    <lineage>
        <taxon>Bacteria</taxon>
        <taxon>Pseudomonadati</taxon>
        <taxon>Pseudomonadota</taxon>
        <taxon>Betaproteobacteria</taxon>
        <taxon>Burkholderiales</taxon>
        <taxon>Oxalobacteraceae</taxon>
        <taxon>Sapientia</taxon>
    </lineage>
</organism>
<evidence type="ECO:0000259" key="5">
    <source>
        <dbReference type="PROSITE" id="PS51635"/>
    </source>
</evidence>
<keyword evidence="1 4" id="KW-0378">Hydrolase</keyword>
<feature type="short sequence motif" description="GXSXG" evidence="4">
    <location>
        <begin position="49"/>
        <end position="53"/>
    </location>
</feature>
<protein>
    <submittedName>
        <fullName evidence="6">Patatin-like phospholipase family protein</fullName>
    </submittedName>
</protein>
<evidence type="ECO:0000256" key="1">
    <source>
        <dbReference type="ARBA" id="ARBA00022801"/>
    </source>
</evidence>
<evidence type="ECO:0000313" key="6">
    <source>
        <dbReference type="EMBL" id="TDK63479.1"/>
    </source>
</evidence>
<dbReference type="PANTHER" id="PTHR14226:SF57">
    <property type="entry name" value="BLR7027 PROTEIN"/>
    <property type="match status" value="1"/>
</dbReference>
<evidence type="ECO:0000256" key="3">
    <source>
        <dbReference type="ARBA" id="ARBA00023098"/>
    </source>
</evidence>
<dbReference type="OrthoDB" id="9798773at2"/>
<reference evidence="6 7" key="1">
    <citation type="submission" date="2019-03" db="EMBL/GenBank/DDBJ databases">
        <title>Sapientia aquatica gen. nov., sp. nov., isolated from a crater lake.</title>
        <authorList>
            <person name="Felfoldi T."/>
            <person name="Szabo A."/>
            <person name="Toth E."/>
            <person name="Schumann P."/>
            <person name="Keki Z."/>
            <person name="Marialigeti K."/>
            <person name="Mathe I."/>
        </authorList>
    </citation>
    <scope>NUCLEOTIDE SEQUENCE [LARGE SCALE GENOMIC DNA]</scope>
    <source>
        <strain evidence="6 7">SA-152</strain>
    </source>
</reference>
<dbReference type="GO" id="GO:0016787">
    <property type="term" value="F:hydrolase activity"/>
    <property type="evidence" value="ECO:0007669"/>
    <property type="project" value="UniProtKB-UniRule"/>
</dbReference>
<dbReference type="SUPFAM" id="SSF52151">
    <property type="entry name" value="FabD/lysophospholipase-like"/>
    <property type="match status" value="1"/>
</dbReference>
<proteinExistence type="predicted"/>
<gene>
    <name evidence="6" type="ORF">E2I14_14820</name>
</gene>
<sequence length="404" mass="43661">MTDNTKTGLILTGGGARAAYQVGVLRAVANLLKSQGWPADKNPFPIICGTSAGAINATGLACSADNFGLGLRRLERVWSSMEAHHIYRADSLAMARSGAKWITLLSVGWMLRRWIRKPPDSLFDNSPLAELLNRMLDFSGLDAGLASGSLDALAITASSYTTGMHLTFYQTLADIEPWVRSQRLAQRDFITVQHLLASSAIPFIFPSIPLNWAGGLEYCGDGSMRQLAPISPAIHLGAKKILIVGAGRMSEAKRALPQQIAYPSIAQIAGHAMSSIFLDSLAVDIERLDRINKTLSLLPEQYRNQSGLRPIETLVIAPSERVDEIASRHIQSLPAPIRVMLGGIGATEARGSALASYLLFEASFTNELMTLGMTDTLAKKDEVLAFFKEDIAALSNQAKSVVNQ</sequence>
<dbReference type="Gene3D" id="3.40.1090.10">
    <property type="entry name" value="Cytosolic phospholipase A2 catalytic domain"/>
    <property type="match status" value="1"/>
</dbReference>
<keyword evidence="7" id="KW-1185">Reference proteome</keyword>
<evidence type="ECO:0000256" key="2">
    <source>
        <dbReference type="ARBA" id="ARBA00022963"/>
    </source>
</evidence>
<dbReference type="Pfam" id="PF01734">
    <property type="entry name" value="Patatin"/>
    <property type="match status" value="1"/>
</dbReference>
<dbReference type="PROSITE" id="PS51635">
    <property type="entry name" value="PNPLA"/>
    <property type="match status" value="1"/>
</dbReference>
<dbReference type="PANTHER" id="PTHR14226">
    <property type="entry name" value="NEUROPATHY TARGET ESTERASE/SWISS CHEESE D.MELANOGASTER"/>
    <property type="match status" value="1"/>
</dbReference>
<comment type="caution">
    <text evidence="6">The sequence shown here is derived from an EMBL/GenBank/DDBJ whole genome shotgun (WGS) entry which is preliminary data.</text>
</comment>
<dbReference type="Proteomes" id="UP000294829">
    <property type="component" value="Unassembled WGS sequence"/>
</dbReference>
<keyword evidence="3 4" id="KW-0443">Lipid metabolism</keyword>
<accession>A0A4R5VW68</accession>
<feature type="domain" description="PNPLA" evidence="5">
    <location>
        <begin position="9"/>
        <end position="234"/>
    </location>
</feature>
<dbReference type="RefSeq" id="WP_133329912.1">
    <property type="nucleotide sequence ID" value="NZ_SMYL01000009.1"/>
</dbReference>
<dbReference type="AlphaFoldDB" id="A0A4R5VW68"/>
<dbReference type="InterPro" id="IPR050301">
    <property type="entry name" value="NTE"/>
</dbReference>
<dbReference type="InterPro" id="IPR002641">
    <property type="entry name" value="PNPLA_dom"/>
</dbReference>
<feature type="active site" description="Proton acceptor" evidence="4">
    <location>
        <position position="221"/>
    </location>
</feature>
<name>A0A4R5VW68_9BURK</name>
<keyword evidence="2 4" id="KW-0442">Lipid degradation</keyword>